<sequence>MSKIKKEQLETIVKYQDEANRISHEIGAYEFQKYKMLSSLDKVNKDIIEYKKVLEAEYGSVNINLEDGSYVEIETKDVEDKKD</sequence>
<reference evidence="1" key="1">
    <citation type="submission" date="2016-10" db="EMBL/GenBank/DDBJ databases">
        <authorList>
            <person name="Varghese N."/>
        </authorList>
    </citation>
    <scope>NUCLEOTIDE SEQUENCE</scope>
</reference>
<accession>A0A218MLL0</accession>
<dbReference type="EMBL" id="KY052816">
    <property type="protein sequence ID" value="ASF00173.1"/>
    <property type="molecule type" value="Genomic_DNA"/>
</dbReference>
<reference evidence="1" key="2">
    <citation type="journal article" date="2017" name="Nat. Commun.">
        <title>Single-virus genomics reveals hidden cosmopolitan and abundant viruses.</title>
        <authorList>
            <person name="Martinez-Hernandez F."/>
            <person name="Fornas O."/>
            <person name="Lluesma Gomez M."/>
            <person name="Bolduc B."/>
            <person name="de la Cruz Pena M.J."/>
            <person name="Martinez J.M."/>
            <person name="Anton J."/>
            <person name="Gasol J.M."/>
            <person name="Rosselli R."/>
            <person name="Rodriguez-Valera F."/>
            <person name="Sullivan M.B."/>
            <person name="Acinas S.G."/>
            <person name="Martinez-Garcia M."/>
        </authorList>
    </citation>
    <scope>NUCLEOTIDE SEQUENCE</scope>
</reference>
<proteinExistence type="predicted"/>
<protein>
    <submittedName>
        <fullName evidence="1">Uncharacterized protein</fullName>
    </submittedName>
</protein>
<evidence type="ECO:0000313" key="1">
    <source>
        <dbReference type="EMBL" id="ASF00173.1"/>
    </source>
</evidence>
<name>A0A218MLL0_9VIRU</name>
<organism evidence="1">
    <name type="scientific">uncultured virus</name>
    <dbReference type="NCBI Taxonomy" id="340016"/>
    <lineage>
        <taxon>Viruses</taxon>
        <taxon>environmental samples</taxon>
    </lineage>
</organism>